<organism evidence="4 5">
    <name type="scientific">Haloechinothrix aidingensis</name>
    <dbReference type="NCBI Taxonomy" id="2752311"/>
    <lineage>
        <taxon>Bacteria</taxon>
        <taxon>Bacillati</taxon>
        <taxon>Actinomycetota</taxon>
        <taxon>Actinomycetes</taxon>
        <taxon>Pseudonocardiales</taxon>
        <taxon>Pseudonocardiaceae</taxon>
        <taxon>Haloechinothrix</taxon>
    </lineage>
</organism>
<evidence type="ECO:0000313" key="5">
    <source>
        <dbReference type="Proteomes" id="UP000582974"/>
    </source>
</evidence>
<dbReference type="EMBL" id="JACCKD010000001">
    <property type="protein sequence ID" value="MBA0124314.1"/>
    <property type="molecule type" value="Genomic_DNA"/>
</dbReference>
<sequence>MKPRTKALTAAVTGTALGISGLAVLAVPAGAGADPELPEISPEELVESALAADPPAFAGTVGVDERIGLPEIPGNDLTNLDSARVWHDGDAGSRLAIERESAERTIVHNSDGVWMYDSQENTATRYPAPEKTHGGEQGPPPAQMGANDPAGASTEIIDALRESSTITVDGTARVADRSAYELILTPKPEERTVLREVKIAVDAETRLPLRFEVLPAGSPEPVLSAGFTGIDFGEQPADLFSFTPPDGARVVEGDPGEHAQPGDLPDPEAGLENLADASPVGDGWDTVLTGTLPEGALSGGADAEGPPEHGQDPAGPGPQALLEQSGERVSGDFGSGYVITTRAGTALVTDDGRFAVGAVPQQVVTEALEES</sequence>
<accession>A0A837ZW34</accession>
<feature type="domain" description="MucB/RseB N-terminal" evidence="3">
    <location>
        <begin position="80"/>
        <end position="215"/>
    </location>
</feature>
<dbReference type="Pfam" id="PF03888">
    <property type="entry name" value="MucB_RseB"/>
    <property type="match status" value="1"/>
</dbReference>
<feature type="signal peptide" evidence="2">
    <location>
        <begin position="1"/>
        <end position="33"/>
    </location>
</feature>
<keyword evidence="4" id="KW-0449">Lipoprotein</keyword>
<proteinExistence type="predicted"/>
<dbReference type="Gene3D" id="2.50.20.10">
    <property type="entry name" value="Lipoprotein localisation LolA/LolB/LppX"/>
    <property type="match status" value="1"/>
</dbReference>
<keyword evidence="2" id="KW-0732">Signal</keyword>
<feature type="region of interest" description="Disordered" evidence="1">
    <location>
        <begin position="245"/>
        <end position="321"/>
    </location>
</feature>
<dbReference type="PANTHER" id="PTHR37507:SF2">
    <property type="entry name" value="SPORULATION PROTEIN YDCC"/>
    <property type="match status" value="1"/>
</dbReference>
<protein>
    <submittedName>
        <fullName evidence="4">Outer membrane lipoprotein carrier protein LolA</fullName>
    </submittedName>
</protein>
<dbReference type="InterPro" id="IPR029046">
    <property type="entry name" value="LolA/LolB/LppX"/>
</dbReference>
<evidence type="ECO:0000256" key="1">
    <source>
        <dbReference type="SAM" id="MobiDB-lite"/>
    </source>
</evidence>
<dbReference type="PANTHER" id="PTHR37507">
    <property type="entry name" value="SPORULATION PROTEIN YDCC"/>
    <property type="match status" value="1"/>
</dbReference>
<gene>
    <name evidence="4" type="ORF">H0B56_02030</name>
</gene>
<name>A0A837ZW34_9PSEU</name>
<dbReference type="Proteomes" id="UP000582974">
    <property type="component" value="Unassembled WGS sequence"/>
</dbReference>
<dbReference type="InterPro" id="IPR052944">
    <property type="entry name" value="Sporulation_related"/>
</dbReference>
<dbReference type="RefSeq" id="WP_180891197.1">
    <property type="nucleotide sequence ID" value="NZ_JACCKD010000001.1"/>
</dbReference>
<reference evidence="4 5" key="1">
    <citation type="submission" date="2020-07" db="EMBL/GenBank/DDBJ databases">
        <title>Genome of Haloechinothrix sp.</title>
        <authorList>
            <person name="Tang S.-K."/>
            <person name="Yang L."/>
            <person name="Zhu W.-Y."/>
        </authorList>
    </citation>
    <scope>NUCLEOTIDE SEQUENCE [LARGE SCALE GENOMIC DNA]</scope>
    <source>
        <strain evidence="4 5">YIM 98757</strain>
    </source>
</reference>
<evidence type="ECO:0000256" key="2">
    <source>
        <dbReference type="SAM" id="SignalP"/>
    </source>
</evidence>
<feature type="region of interest" description="Disordered" evidence="1">
    <location>
        <begin position="125"/>
        <end position="150"/>
    </location>
</feature>
<keyword evidence="5" id="KW-1185">Reference proteome</keyword>
<dbReference type="InterPro" id="IPR033434">
    <property type="entry name" value="MucB/RseB_N"/>
</dbReference>
<comment type="caution">
    <text evidence="4">The sequence shown here is derived from an EMBL/GenBank/DDBJ whole genome shotgun (WGS) entry which is preliminary data.</text>
</comment>
<evidence type="ECO:0000259" key="3">
    <source>
        <dbReference type="Pfam" id="PF03888"/>
    </source>
</evidence>
<dbReference type="SUPFAM" id="SSF89392">
    <property type="entry name" value="Prokaryotic lipoproteins and lipoprotein localization factors"/>
    <property type="match status" value="1"/>
</dbReference>
<dbReference type="AlphaFoldDB" id="A0A837ZW34"/>
<evidence type="ECO:0000313" key="4">
    <source>
        <dbReference type="EMBL" id="MBA0124314.1"/>
    </source>
</evidence>
<feature type="chain" id="PRO_5032306428" evidence="2">
    <location>
        <begin position="34"/>
        <end position="371"/>
    </location>
</feature>